<feature type="compositionally biased region" description="Polar residues" evidence="1">
    <location>
        <begin position="112"/>
        <end position="121"/>
    </location>
</feature>
<feature type="region of interest" description="Disordered" evidence="1">
    <location>
        <begin position="1"/>
        <end position="171"/>
    </location>
</feature>
<evidence type="ECO:0000256" key="1">
    <source>
        <dbReference type="SAM" id="MobiDB-lite"/>
    </source>
</evidence>
<reference evidence="2" key="1">
    <citation type="submission" date="2022-07" db="EMBL/GenBank/DDBJ databases">
        <title>Fungi with potential for degradation of polypropylene.</title>
        <authorList>
            <person name="Gostincar C."/>
        </authorList>
    </citation>
    <scope>NUCLEOTIDE SEQUENCE</scope>
    <source>
        <strain evidence="2">EXF-13287</strain>
    </source>
</reference>
<gene>
    <name evidence="2" type="ORF">NKR19_g1668</name>
</gene>
<protein>
    <submittedName>
        <fullName evidence="2">F-box domain-containing protein</fullName>
    </submittedName>
</protein>
<keyword evidence="3" id="KW-1185">Reference proteome</keyword>
<evidence type="ECO:0000313" key="3">
    <source>
        <dbReference type="Proteomes" id="UP001174691"/>
    </source>
</evidence>
<feature type="compositionally biased region" description="Polar residues" evidence="1">
    <location>
        <begin position="27"/>
        <end position="38"/>
    </location>
</feature>
<organism evidence="2 3">
    <name type="scientific">Coniochaeta hoffmannii</name>
    <dbReference type="NCBI Taxonomy" id="91930"/>
    <lineage>
        <taxon>Eukaryota</taxon>
        <taxon>Fungi</taxon>
        <taxon>Dikarya</taxon>
        <taxon>Ascomycota</taxon>
        <taxon>Pezizomycotina</taxon>
        <taxon>Sordariomycetes</taxon>
        <taxon>Sordariomycetidae</taxon>
        <taxon>Coniochaetales</taxon>
        <taxon>Coniochaetaceae</taxon>
        <taxon>Coniochaeta</taxon>
    </lineage>
</organism>
<feature type="compositionally biased region" description="Basic and acidic residues" evidence="1">
    <location>
        <begin position="39"/>
        <end position="57"/>
    </location>
</feature>
<dbReference type="Proteomes" id="UP001174691">
    <property type="component" value="Unassembled WGS sequence"/>
</dbReference>
<dbReference type="SUPFAM" id="SSF81383">
    <property type="entry name" value="F-box domain"/>
    <property type="match status" value="1"/>
</dbReference>
<feature type="compositionally biased region" description="Low complexity" evidence="1">
    <location>
        <begin position="139"/>
        <end position="148"/>
    </location>
</feature>
<dbReference type="InterPro" id="IPR036047">
    <property type="entry name" value="F-box-like_dom_sf"/>
</dbReference>
<dbReference type="EMBL" id="JANBVN010000015">
    <property type="protein sequence ID" value="KAJ9162084.1"/>
    <property type="molecule type" value="Genomic_DNA"/>
</dbReference>
<accession>A0AA38S0L3</accession>
<proteinExistence type="predicted"/>
<evidence type="ECO:0000313" key="2">
    <source>
        <dbReference type="EMBL" id="KAJ9162084.1"/>
    </source>
</evidence>
<dbReference type="AlphaFoldDB" id="A0AA38S0L3"/>
<name>A0AA38S0L3_9PEZI</name>
<sequence>MLEMLYSNPGTPQSGMTFDFAPRPSMGSRQSSTYSNHSLTREEHRLKELSLLRDSTRSPRRSQTFQDYQIPTPATFAVHTLRHQPQPQPQPRQVHVQPPTPPTPAQGPYAASEQQQKSQSPEDAAPTEQERPGRPGRPARPALGPPRRSYSVMDYEPLPHHHRPAPRGSGALSLMDMPGELHYAIFDFLDPIDSTCLGLTNKHLYAIHRRMHGAVPLSTRREGPNELEWAWHLHNAGKGSAVDRNPAVFETADGSGQAKTQEEKEKEKHALAKLRVKGQAYCRKCGVCRCELHKHIQDWMGEGMEYCSVKQKYGPVALEGAKPFCYMSTPRDPTRCGRHKARKDKVLLK</sequence>
<comment type="caution">
    <text evidence="2">The sequence shown here is derived from an EMBL/GenBank/DDBJ whole genome shotgun (WGS) entry which is preliminary data.</text>
</comment>